<reference evidence="3 4" key="1">
    <citation type="submission" date="2024-10" db="EMBL/GenBank/DDBJ databases">
        <authorList>
            <person name="Kim D."/>
        </authorList>
    </citation>
    <scope>NUCLEOTIDE SEQUENCE [LARGE SCALE GENOMIC DNA]</scope>
    <source>
        <strain evidence="3">BH-2024</strain>
    </source>
</reference>
<evidence type="ECO:0008006" key="5">
    <source>
        <dbReference type="Google" id="ProtNLM"/>
    </source>
</evidence>
<comment type="caution">
    <text evidence="3">The sequence shown here is derived from an EMBL/GenBank/DDBJ whole genome shotgun (WGS) entry which is preliminary data.</text>
</comment>
<evidence type="ECO:0000256" key="2">
    <source>
        <dbReference type="SAM" id="Phobius"/>
    </source>
</evidence>
<feature type="region of interest" description="Disordered" evidence="1">
    <location>
        <begin position="1"/>
        <end position="65"/>
    </location>
</feature>
<gene>
    <name evidence="3" type="ORF">niasHT_032148</name>
</gene>
<accession>A0ABD2HTM1</accession>
<keyword evidence="2" id="KW-1133">Transmembrane helix</keyword>
<organism evidence="3 4">
    <name type="scientific">Heterodera trifolii</name>
    <dbReference type="NCBI Taxonomy" id="157864"/>
    <lineage>
        <taxon>Eukaryota</taxon>
        <taxon>Metazoa</taxon>
        <taxon>Ecdysozoa</taxon>
        <taxon>Nematoda</taxon>
        <taxon>Chromadorea</taxon>
        <taxon>Rhabditida</taxon>
        <taxon>Tylenchina</taxon>
        <taxon>Tylenchomorpha</taxon>
        <taxon>Tylenchoidea</taxon>
        <taxon>Heteroderidae</taxon>
        <taxon>Heteroderinae</taxon>
        <taxon>Heterodera</taxon>
    </lineage>
</organism>
<evidence type="ECO:0000313" key="3">
    <source>
        <dbReference type="EMBL" id="KAL3068732.1"/>
    </source>
</evidence>
<feature type="compositionally biased region" description="Polar residues" evidence="1">
    <location>
        <begin position="1"/>
        <end position="12"/>
    </location>
</feature>
<dbReference type="EMBL" id="JBICBT010001406">
    <property type="protein sequence ID" value="KAL3068732.1"/>
    <property type="molecule type" value="Genomic_DNA"/>
</dbReference>
<dbReference type="AlphaFoldDB" id="A0ABD2HTM1"/>
<keyword evidence="2" id="KW-0812">Transmembrane</keyword>
<feature type="transmembrane region" description="Helical" evidence="2">
    <location>
        <begin position="158"/>
        <end position="180"/>
    </location>
</feature>
<evidence type="ECO:0000256" key="1">
    <source>
        <dbReference type="SAM" id="MobiDB-lite"/>
    </source>
</evidence>
<protein>
    <recommendedName>
        <fullName evidence="5">Brain protein I3</fullName>
    </recommendedName>
</protein>
<dbReference type="Proteomes" id="UP001620626">
    <property type="component" value="Unassembled WGS sequence"/>
</dbReference>
<sequence>MKNNNHYGTVSPLSACVPPTAPPMEQPRETVAHVQGAATGGAEPQQHSQSQQHPPPPPYNEAINYPPVPPAPPYPVYQPNTFPPNIPVGTVAAHMPHLGNNGAPIYVMPAAPMPTIVSTTTVLPAEVRQQAPVRTNPCAHCTHGVVRSETDYCCLCCLLIFSIISFPFGLVLLLFIPLAFRRRCSACRHLYT</sequence>
<keyword evidence="2" id="KW-0472">Membrane</keyword>
<proteinExistence type="predicted"/>
<keyword evidence="4" id="KW-1185">Reference proteome</keyword>
<evidence type="ECO:0000313" key="4">
    <source>
        <dbReference type="Proteomes" id="UP001620626"/>
    </source>
</evidence>
<name>A0ABD2HTM1_9BILA</name>